<dbReference type="CDD" id="cd21980">
    <property type="entry name" value="HMG-box_HMG20"/>
    <property type="match status" value="1"/>
</dbReference>
<sequence>MEAPDEMEKTDQSNDQAMDSTPGLSNNLDKPENGSTKKGSGTKGKKRKKTMKDHTAPRQPLTGYIRFLNDRRDTVRNENPSLPFAEITKLLAGEWMNLPADEKQQYLDAAEQDRERYLQELNAYKKTEAYRLFTQKQADKKQKEESQEDDIPEKEPENVFTGFDIPIFTEEFLDHNKAREAELRQFRKSNTDYEQQNAILQKHMENMRAAVDKLTLETQMQLNHNNLLRNHLQHIKSSLAVGFSNLPLPGTKETATLQNIENYMNKVNSILMDPSVSNVSFINSVKDVISRLELNG</sequence>
<feature type="compositionally biased region" description="Polar residues" evidence="5">
    <location>
        <begin position="13"/>
        <end position="28"/>
    </location>
</feature>
<dbReference type="Gene3D" id="1.10.30.10">
    <property type="entry name" value="High mobility group box domain"/>
    <property type="match status" value="1"/>
</dbReference>
<dbReference type="InterPro" id="IPR009071">
    <property type="entry name" value="HMG_box_dom"/>
</dbReference>
<evidence type="ECO:0000256" key="1">
    <source>
        <dbReference type="ARBA" id="ARBA00023125"/>
    </source>
</evidence>
<feature type="domain" description="HMG box" evidence="6">
    <location>
        <begin position="57"/>
        <end position="125"/>
    </location>
</feature>
<dbReference type="PANTHER" id="PTHR46040">
    <property type="entry name" value="HIGH MOBILITY GROUP PROTEIN 2"/>
    <property type="match status" value="1"/>
</dbReference>
<dbReference type="Pfam" id="PF00505">
    <property type="entry name" value="HMG_box"/>
    <property type="match status" value="1"/>
</dbReference>
<keyword evidence="4" id="KW-0175">Coiled coil</keyword>
<keyword evidence="2 3" id="KW-0539">Nucleus</keyword>
<reference evidence="7" key="1">
    <citation type="submission" date="2015-11" db="EMBL/GenBank/DDBJ databases">
        <title>De novo transcriptome assembly of four potential Pierce s Disease insect vectors from Arizona vineyards.</title>
        <authorList>
            <person name="Tassone E.E."/>
        </authorList>
    </citation>
    <scope>NUCLEOTIDE SEQUENCE</scope>
</reference>
<evidence type="ECO:0000313" key="7">
    <source>
        <dbReference type="EMBL" id="JAT15970.1"/>
    </source>
</evidence>
<protein>
    <recommendedName>
        <fullName evidence="6">HMG box domain-containing protein</fullName>
    </recommendedName>
</protein>
<dbReference type="SUPFAM" id="SSF47095">
    <property type="entry name" value="HMG-box"/>
    <property type="match status" value="1"/>
</dbReference>
<feature type="region of interest" description="Disordered" evidence="5">
    <location>
        <begin position="135"/>
        <end position="157"/>
    </location>
</feature>
<dbReference type="EMBL" id="GEBQ01024007">
    <property type="protein sequence ID" value="JAT15970.1"/>
    <property type="molecule type" value="Transcribed_RNA"/>
</dbReference>
<proteinExistence type="predicted"/>
<dbReference type="GO" id="GO:0010468">
    <property type="term" value="P:regulation of gene expression"/>
    <property type="evidence" value="ECO:0007669"/>
    <property type="project" value="TreeGrafter"/>
</dbReference>
<organism evidence="7">
    <name type="scientific">Graphocephala atropunctata</name>
    <dbReference type="NCBI Taxonomy" id="36148"/>
    <lineage>
        <taxon>Eukaryota</taxon>
        <taxon>Metazoa</taxon>
        <taxon>Ecdysozoa</taxon>
        <taxon>Arthropoda</taxon>
        <taxon>Hexapoda</taxon>
        <taxon>Insecta</taxon>
        <taxon>Pterygota</taxon>
        <taxon>Neoptera</taxon>
        <taxon>Paraneoptera</taxon>
        <taxon>Hemiptera</taxon>
        <taxon>Auchenorrhyncha</taxon>
        <taxon>Membracoidea</taxon>
        <taxon>Cicadellidae</taxon>
        <taxon>Cicadellinae</taxon>
        <taxon>Cicadellini</taxon>
        <taxon>Graphocephala</taxon>
    </lineage>
</organism>
<feature type="coiled-coil region" evidence="4">
    <location>
        <begin position="176"/>
        <end position="217"/>
    </location>
</feature>
<evidence type="ECO:0000256" key="2">
    <source>
        <dbReference type="ARBA" id="ARBA00023242"/>
    </source>
</evidence>
<name>A0A1B6KX33_9HEMI</name>
<evidence type="ECO:0000256" key="3">
    <source>
        <dbReference type="PROSITE-ProRule" id="PRU00267"/>
    </source>
</evidence>
<feature type="region of interest" description="Disordered" evidence="5">
    <location>
        <begin position="1"/>
        <end position="64"/>
    </location>
</feature>
<dbReference type="GO" id="GO:0003677">
    <property type="term" value="F:DNA binding"/>
    <property type="evidence" value="ECO:0007669"/>
    <property type="project" value="UniProtKB-UniRule"/>
</dbReference>
<gene>
    <name evidence="7" type="ORF">g.11596</name>
</gene>
<dbReference type="InterPro" id="IPR036910">
    <property type="entry name" value="HMG_box_dom_sf"/>
</dbReference>
<evidence type="ECO:0000256" key="4">
    <source>
        <dbReference type="SAM" id="Coils"/>
    </source>
</evidence>
<feature type="compositionally biased region" description="Basic and acidic residues" evidence="5">
    <location>
        <begin position="1"/>
        <end position="12"/>
    </location>
</feature>
<evidence type="ECO:0000259" key="6">
    <source>
        <dbReference type="PROSITE" id="PS50118"/>
    </source>
</evidence>
<dbReference type="PANTHER" id="PTHR46040:SF3">
    <property type="entry name" value="HIGH MOBILITY GROUP PROTEIN 2"/>
    <property type="match status" value="1"/>
</dbReference>
<dbReference type="SMART" id="SM00398">
    <property type="entry name" value="HMG"/>
    <property type="match status" value="1"/>
</dbReference>
<feature type="coiled-coil region" evidence="4">
    <location>
        <begin position="100"/>
        <end position="127"/>
    </location>
</feature>
<dbReference type="AlphaFoldDB" id="A0A1B6KX33"/>
<dbReference type="InterPro" id="IPR051965">
    <property type="entry name" value="ChromReg_NeuronalGeneExpr"/>
</dbReference>
<feature type="DNA-binding region" description="HMG box" evidence="3">
    <location>
        <begin position="57"/>
        <end position="125"/>
    </location>
</feature>
<dbReference type="PROSITE" id="PS50118">
    <property type="entry name" value="HMG_BOX_2"/>
    <property type="match status" value="1"/>
</dbReference>
<dbReference type="GO" id="GO:0005634">
    <property type="term" value="C:nucleus"/>
    <property type="evidence" value="ECO:0007669"/>
    <property type="project" value="UniProtKB-UniRule"/>
</dbReference>
<evidence type="ECO:0000256" key="5">
    <source>
        <dbReference type="SAM" id="MobiDB-lite"/>
    </source>
</evidence>
<keyword evidence="1 3" id="KW-0238">DNA-binding</keyword>
<accession>A0A1B6KX33</accession>